<accession>A0A8S5SFU2</accession>
<protein>
    <submittedName>
        <fullName evidence="1">Uncharacterized protein</fullName>
    </submittedName>
</protein>
<organism evidence="1">
    <name type="scientific">Podoviridae sp. ctZih56</name>
    <dbReference type="NCBI Taxonomy" id="2827741"/>
    <lineage>
        <taxon>Viruses</taxon>
        <taxon>Duplodnaviria</taxon>
        <taxon>Heunggongvirae</taxon>
        <taxon>Uroviricota</taxon>
        <taxon>Caudoviricetes</taxon>
    </lineage>
</organism>
<evidence type="ECO:0000313" key="1">
    <source>
        <dbReference type="EMBL" id="DAF49715.1"/>
    </source>
</evidence>
<name>A0A8S5SFU2_9CAUD</name>
<dbReference type="EMBL" id="BK032586">
    <property type="protein sequence ID" value="DAF49715.1"/>
    <property type="molecule type" value="Genomic_DNA"/>
</dbReference>
<proteinExistence type="predicted"/>
<reference evidence="1" key="1">
    <citation type="journal article" date="2021" name="Proc. Natl. Acad. Sci. U.S.A.">
        <title>A Catalog of Tens of Thousands of Viruses from Human Metagenomes Reveals Hidden Associations with Chronic Diseases.</title>
        <authorList>
            <person name="Tisza M.J."/>
            <person name="Buck C.B."/>
        </authorList>
    </citation>
    <scope>NUCLEOTIDE SEQUENCE</scope>
    <source>
        <strain evidence="1">CtZih56</strain>
    </source>
</reference>
<sequence length="60" mass="6645">MNKKHSNGSVEDEIAVFCSELLGPGTIDEQKALAIGLSKLTPDQWKFMYALIKTLSGYKK</sequence>